<keyword evidence="3" id="KW-1185">Reference proteome</keyword>
<feature type="compositionally biased region" description="Low complexity" evidence="1">
    <location>
        <begin position="113"/>
        <end position="124"/>
    </location>
</feature>
<feature type="region of interest" description="Disordered" evidence="1">
    <location>
        <begin position="90"/>
        <end position="125"/>
    </location>
</feature>
<evidence type="ECO:0000256" key="1">
    <source>
        <dbReference type="SAM" id="MobiDB-lite"/>
    </source>
</evidence>
<dbReference type="EMBL" id="MU853923">
    <property type="protein sequence ID" value="KAK3935462.1"/>
    <property type="molecule type" value="Genomic_DNA"/>
</dbReference>
<feature type="region of interest" description="Disordered" evidence="1">
    <location>
        <begin position="1"/>
        <end position="75"/>
    </location>
</feature>
<evidence type="ECO:0000313" key="3">
    <source>
        <dbReference type="Proteomes" id="UP001303473"/>
    </source>
</evidence>
<protein>
    <submittedName>
        <fullName evidence="2">Uncharacterized protein</fullName>
    </submittedName>
</protein>
<dbReference type="Proteomes" id="UP001303473">
    <property type="component" value="Unassembled WGS sequence"/>
</dbReference>
<feature type="compositionally biased region" description="Low complexity" evidence="1">
    <location>
        <begin position="11"/>
        <end position="22"/>
    </location>
</feature>
<proteinExistence type="predicted"/>
<feature type="compositionally biased region" description="Basic and acidic residues" evidence="1">
    <location>
        <begin position="91"/>
        <end position="103"/>
    </location>
</feature>
<accession>A0AAN6RZC5</accession>
<gene>
    <name evidence="2" type="ORF">QBC46DRAFT_397515</name>
</gene>
<comment type="caution">
    <text evidence="2">The sequence shown here is derived from an EMBL/GenBank/DDBJ whole genome shotgun (WGS) entry which is preliminary data.</text>
</comment>
<evidence type="ECO:0000313" key="2">
    <source>
        <dbReference type="EMBL" id="KAK3935462.1"/>
    </source>
</evidence>
<dbReference type="AlphaFoldDB" id="A0AAN6RZC5"/>
<name>A0AAN6RZC5_9PEZI</name>
<organism evidence="2 3">
    <name type="scientific">Diplogelasinospora grovesii</name>
    <dbReference type="NCBI Taxonomy" id="303347"/>
    <lineage>
        <taxon>Eukaryota</taxon>
        <taxon>Fungi</taxon>
        <taxon>Dikarya</taxon>
        <taxon>Ascomycota</taxon>
        <taxon>Pezizomycotina</taxon>
        <taxon>Sordariomycetes</taxon>
        <taxon>Sordariomycetidae</taxon>
        <taxon>Sordariales</taxon>
        <taxon>Diplogelasinosporaceae</taxon>
        <taxon>Diplogelasinospora</taxon>
    </lineage>
</organism>
<sequence>MFLKRKRSDSELSSVSSSTFSSPPRPGGCNFDFGVMMIDTSPQPRRFSPGRASTPSHLPSRTRKRFRDSRPADAEVHQRTLNLLYSAQQNKSDHHMQQQRDHGPISAMASAPQTQRSSDQQQRSLHSFWKLPNSASSSATASAAPSPPIAPHSTATSCEDCGAGLCGDGDDSMMDVDDYGFGAEGHSCGACGKVVCFSCSVSNLGEHRRCLACAKRTTWGGSGKGWAIAGFGVC</sequence>
<reference evidence="3" key="1">
    <citation type="journal article" date="2023" name="Mol. Phylogenet. Evol.">
        <title>Genome-scale phylogeny and comparative genomics of the fungal order Sordariales.</title>
        <authorList>
            <person name="Hensen N."/>
            <person name="Bonometti L."/>
            <person name="Westerberg I."/>
            <person name="Brannstrom I.O."/>
            <person name="Guillou S."/>
            <person name="Cros-Aarteil S."/>
            <person name="Calhoun S."/>
            <person name="Haridas S."/>
            <person name="Kuo A."/>
            <person name="Mondo S."/>
            <person name="Pangilinan J."/>
            <person name="Riley R."/>
            <person name="LaButti K."/>
            <person name="Andreopoulos B."/>
            <person name="Lipzen A."/>
            <person name="Chen C."/>
            <person name="Yan M."/>
            <person name="Daum C."/>
            <person name="Ng V."/>
            <person name="Clum A."/>
            <person name="Steindorff A."/>
            <person name="Ohm R.A."/>
            <person name="Martin F."/>
            <person name="Silar P."/>
            <person name="Natvig D.O."/>
            <person name="Lalanne C."/>
            <person name="Gautier V."/>
            <person name="Ament-Velasquez S.L."/>
            <person name="Kruys A."/>
            <person name="Hutchinson M.I."/>
            <person name="Powell A.J."/>
            <person name="Barry K."/>
            <person name="Miller A.N."/>
            <person name="Grigoriev I.V."/>
            <person name="Debuchy R."/>
            <person name="Gladieux P."/>
            <person name="Hiltunen Thoren M."/>
            <person name="Johannesson H."/>
        </authorList>
    </citation>
    <scope>NUCLEOTIDE SEQUENCE [LARGE SCALE GENOMIC DNA]</scope>
    <source>
        <strain evidence="3">CBS 340.73</strain>
    </source>
</reference>